<sequence length="104" mass="11945">MEIELPDNKIYLLKHKLFSDVVKLSVSHQNKHEFINALSSNSSPLTQFELVFKIRCENAPSVIENIEHSLKSQLTYGGLYQVSTKKAIQVLRREANRIPIVHTE</sequence>
<dbReference type="Proteomes" id="UP000537141">
    <property type="component" value="Unassembled WGS sequence"/>
</dbReference>
<proteinExistence type="predicted"/>
<dbReference type="RefSeq" id="WP_184425803.1">
    <property type="nucleotide sequence ID" value="NZ_AP027362.1"/>
</dbReference>
<keyword evidence="2" id="KW-1185">Reference proteome</keyword>
<organism evidence="1 2">
    <name type="scientific">Thalassotalea piscium</name>
    <dbReference type="NCBI Taxonomy" id="1230533"/>
    <lineage>
        <taxon>Bacteria</taxon>
        <taxon>Pseudomonadati</taxon>
        <taxon>Pseudomonadota</taxon>
        <taxon>Gammaproteobacteria</taxon>
        <taxon>Alteromonadales</taxon>
        <taxon>Colwelliaceae</taxon>
        <taxon>Thalassotalea</taxon>
    </lineage>
</organism>
<evidence type="ECO:0000313" key="1">
    <source>
        <dbReference type="EMBL" id="MBB6544569.1"/>
    </source>
</evidence>
<dbReference type="AlphaFoldDB" id="A0A7X0NJG3"/>
<gene>
    <name evidence="1" type="ORF">HNQ55_003102</name>
</gene>
<reference evidence="1 2" key="1">
    <citation type="submission" date="2020-08" db="EMBL/GenBank/DDBJ databases">
        <title>Genomic Encyclopedia of Type Strains, Phase IV (KMG-IV): sequencing the most valuable type-strain genomes for metagenomic binning, comparative biology and taxonomic classification.</title>
        <authorList>
            <person name="Goeker M."/>
        </authorList>
    </citation>
    <scope>NUCLEOTIDE SEQUENCE [LARGE SCALE GENOMIC DNA]</scope>
    <source>
        <strain evidence="1 2">DSM 26287</strain>
    </source>
</reference>
<evidence type="ECO:0000313" key="2">
    <source>
        <dbReference type="Proteomes" id="UP000537141"/>
    </source>
</evidence>
<dbReference type="EMBL" id="JACHHU010000032">
    <property type="protein sequence ID" value="MBB6544569.1"/>
    <property type="molecule type" value="Genomic_DNA"/>
</dbReference>
<comment type="caution">
    <text evidence="1">The sequence shown here is derived from an EMBL/GenBank/DDBJ whole genome shotgun (WGS) entry which is preliminary data.</text>
</comment>
<name>A0A7X0NJG3_9GAMM</name>
<protein>
    <submittedName>
        <fullName evidence="1">Uncharacterized protein</fullName>
    </submittedName>
</protein>
<accession>A0A7X0NJG3</accession>